<reference evidence="2" key="2">
    <citation type="submission" date="2015-01" db="EMBL/GenBank/DDBJ databases">
        <title>Evolutionary Origins and Diversification of the Mycorrhizal Mutualists.</title>
        <authorList>
            <consortium name="DOE Joint Genome Institute"/>
            <consortium name="Mycorrhizal Genomics Consortium"/>
            <person name="Kohler A."/>
            <person name="Kuo A."/>
            <person name="Nagy L.G."/>
            <person name="Floudas D."/>
            <person name="Copeland A."/>
            <person name="Barry K.W."/>
            <person name="Cichocki N."/>
            <person name="Veneault-Fourrey C."/>
            <person name="LaButti K."/>
            <person name="Lindquist E.A."/>
            <person name="Lipzen A."/>
            <person name="Lundell T."/>
            <person name="Morin E."/>
            <person name="Murat C."/>
            <person name="Riley R."/>
            <person name="Ohm R."/>
            <person name="Sun H."/>
            <person name="Tunlid A."/>
            <person name="Henrissat B."/>
            <person name="Grigoriev I.V."/>
            <person name="Hibbett D.S."/>
            <person name="Martin F."/>
        </authorList>
    </citation>
    <scope>NUCLEOTIDE SEQUENCE [LARGE SCALE GENOMIC DNA]</scope>
    <source>
        <strain evidence="2">441</strain>
    </source>
</reference>
<dbReference type="HOGENOM" id="CLU_2758767_0_0_1"/>
<proteinExistence type="predicted"/>
<dbReference type="Proteomes" id="UP000054018">
    <property type="component" value="Unassembled WGS sequence"/>
</dbReference>
<dbReference type="AlphaFoldDB" id="A0A0C9YHD7"/>
<dbReference type="EMBL" id="KN833716">
    <property type="protein sequence ID" value="KIK24405.1"/>
    <property type="molecule type" value="Genomic_DNA"/>
</dbReference>
<sequence>MERRPVKPVDITGRDSAEVAGCDYHLVVGRAGSTNRSIPTDQVLRNTIRYMIIVALWAHSRGRNECHIRL</sequence>
<protein>
    <submittedName>
        <fullName evidence="1">Unplaced genomic scaffold scaffold_32, whole genome shotgun sequence</fullName>
    </submittedName>
</protein>
<organism evidence="1 2">
    <name type="scientific">Pisolithus microcarpus 441</name>
    <dbReference type="NCBI Taxonomy" id="765257"/>
    <lineage>
        <taxon>Eukaryota</taxon>
        <taxon>Fungi</taxon>
        <taxon>Dikarya</taxon>
        <taxon>Basidiomycota</taxon>
        <taxon>Agaricomycotina</taxon>
        <taxon>Agaricomycetes</taxon>
        <taxon>Agaricomycetidae</taxon>
        <taxon>Boletales</taxon>
        <taxon>Sclerodermatineae</taxon>
        <taxon>Pisolithaceae</taxon>
        <taxon>Pisolithus</taxon>
    </lineage>
</organism>
<reference evidence="1 2" key="1">
    <citation type="submission" date="2014-04" db="EMBL/GenBank/DDBJ databases">
        <authorList>
            <consortium name="DOE Joint Genome Institute"/>
            <person name="Kuo A."/>
            <person name="Kohler A."/>
            <person name="Costa M.D."/>
            <person name="Nagy L.G."/>
            <person name="Floudas D."/>
            <person name="Copeland A."/>
            <person name="Barry K.W."/>
            <person name="Cichocki N."/>
            <person name="Veneault-Fourrey C."/>
            <person name="LaButti K."/>
            <person name="Lindquist E.A."/>
            <person name="Lipzen A."/>
            <person name="Lundell T."/>
            <person name="Morin E."/>
            <person name="Murat C."/>
            <person name="Sun H."/>
            <person name="Tunlid A."/>
            <person name="Henrissat B."/>
            <person name="Grigoriev I.V."/>
            <person name="Hibbett D.S."/>
            <person name="Martin F."/>
            <person name="Nordberg H.P."/>
            <person name="Cantor M.N."/>
            <person name="Hua S.X."/>
        </authorList>
    </citation>
    <scope>NUCLEOTIDE SEQUENCE [LARGE SCALE GENOMIC DNA]</scope>
    <source>
        <strain evidence="1 2">441</strain>
    </source>
</reference>
<evidence type="ECO:0000313" key="2">
    <source>
        <dbReference type="Proteomes" id="UP000054018"/>
    </source>
</evidence>
<gene>
    <name evidence="1" type="ORF">PISMIDRAFT_408281</name>
</gene>
<keyword evidence="2" id="KW-1185">Reference proteome</keyword>
<accession>A0A0C9YHD7</accession>
<name>A0A0C9YHD7_9AGAM</name>
<evidence type="ECO:0000313" key="1">
    <source>
        <dbReference type="EMBL" id="KIK24405.1"/>
    </source>
</evidence>